<evidence type="ECO:0000259" key="3">
    <source>
        <dbReference type="PROSITE" id="PS50175"/>
    </source>
</evidence>
<evidence type="ECO:0000256" key="1">
    <source>
        <dbReference type="ARBA" id="ARBA00022801"/>
    </source>
</evidence>
<evidence type="ECO:0000313" key="4">
    <source>
        <dbReference type="EMBL" id="CAK9188845.1"/>
    </source>
</evidence>
<dbReference type="InterPro" id="IPR001995">
    <property type="entry name" value="Peptidase_A2_cat"/>
</dbReference>
<reference evidence="4" key="1">
    <citation type="submission" date="2024-02" db="EMBL/GenBank/DDBJ databases">
        <authorList>
            <consortium name="ELIXIR-Norway"/>
            <consortium name="Elixir Norway"/>
        </authorList>
    </citation>
    <scope>NUCLEOTIDE SEQUENCE</scope>
</reference>
<dbReference type="InterPro" id="IPR021109">
    <property type="entry name" value="Peptidase_aspartic_dom_sf"/>
</dbReference>
<evidence type="ECO:0000313" key="6">
    <source>
        <dbReference type="Proteomes" id="UP001497512"/>
    </source>
</evidence>
<dbReference type="EMBL" id="CAXANX010000033">
    <property type="protein sequence ID" value="CAK9188863.1"/>
    <property type="molecule type" value="Genomic_DNA"/>
</dbReference>
<feature type="domain" description="Peptidase A2" evidence="3">
    <location>
        <begin position="433"/>
        <end position="446"/>
    </location>
</feature>
<dbReference type="PANTHER" id="PTHR33223">
    <property type="entry name" value="CCHC-TYPE DOMAIN-CONTAINING PROTEIN"/>
    <property type="match status" value="1"/>
</dbReference>
<sequence>MTNPQGLDDLFWGCEYEDVTDWAERLTMAAEVRDLTPNKLFKIAKLNLRGRAKEWFRRLQPAPTDWADLRTLMIQKYGNIDADDIRMKMDAIKQEPKERVQRYFERLDKLFRKGQIQDVEQRKRFLARLRPEIRKLCVVRVFADIEELVGAATEVERVLSELGETPYEPLQEEQEEDTSQSTVEKQVTALNNTLINFFKGNSHDSTSSSSSTAFGGCQLCKGKDHMATACPRQNEARPKCAKCNLSHRTENYGVKCTFCTGLGHSEDKCWKKPKDGKSTAGAANFLEVMLDDEAATKQQLNRLCGNENAFSYTRVPRRRTLVDVVPGGIASVPEAEREGAGMSRDVYVKSKILSHFIKGKISLSPMETVLMIPGELEHLESLVKLTRRKRDSETNENQVSVVSATPSLRKICVSKTHRSKTLHLPVEISDCIIEGLVDTGASMSVLAVAVVRELGIMHLVTGNESYKTASRVVTRALAGLMKCR</sequence>
<dbReference type="SUPFAM" id="SSF50630">
    <property type="entry name" value="Acid proteases"/>
    <property type="match status" value="1"/>
</dbReference>
<comment type="caution">
    <text evidence="4">The sequence shown here is derived from an EMBL/GenBank/DDBJ whole genome shotgun (WGS) entry which is preliminary data.</text>
</comment>
<name>A0ABP0T701_9BRYO</name>
<dbReference type="Pfam" id="PF03732">
    <property type="entry name" value="Retrotrans_gag"/>
    <property type="match status" value="1"/>
</dbReference>
<dbReference type="InterPro" id="IPR005162">
    <property type="entry name" value="Retrotrans_gag_dom"/>
</dbReference>
<feature type="region of interest" description="Disordered" evidence="2">
    <location>
        <begin position="163"/>
        <end position="183"/>
    </location>
</feature>
<evidence type="ECO:0000256" key="2">
    <source>
        <dbReference type="SAM" id="MobiDB-lite"/>
    </source>
</evidence>
<proteinExistence type="predicted"/>
<dbReference type="Proteomes" id="UP001497512">
    <property type="component" value="Unassembled WGS sequence"/>
</dbReference>
<dbReference type="InterPro" id="IPR001969">
    <property type="entry name" value="Aspartic_peptidase_AS"/>
</dbReference>
<dbReference type="PROSITE" id="PS00141">
    <property type="entry name" value="ASP_PROTEASE"/>
    <property type="match status" value="1"/>
</dbReference>
<dbReference type="PROSITE" id="PS50175">
    <property type="entry name" value="ASP_PROT_RETROV"/>
    <property type="match status" value="1"/>
</dbReference>
<dbReference type="PANTHER" id="PTHR33223:SF6">
    <property type="entry name" value="CCHC-TYPE DOMAIN-CONTAINING PROTEIN"/>
    <property type="match status" value="1"/>
</dbReference>
<evidence type="ECO:0000313" key="5">
    <source>
        <dbReference type="EMBL" id="CAK9188863.1"/>
    </source>
</evidence>
<dbReference type="EMBL" id="CAXANX010000033">
    <property type="protein sequence ID" value="CAK9188845.1"/>
    <property type="molecule type" value="Genomic_DNA"/>
</dbReference>
<keyword evidence="1" id="KW-0378">Hydrolase</keyword>
<protein>
    <recommendedName>
        <fullName evidence="3">Peptidase A2 domain-containing protein</fullName>
    </recommendedName>
</protein>
<keyword evidence="6" id="KW-1185">Reference proteome</keyword>
<dbReference type="Gene3D" id="2.40.70.10">
    <property type="entry name" value="Acid Proteases"/>
    <property type="match status" value="1"/>
</dbReference>
<gene>
    <name evidence="4" type="ORF">CSSPTR1EN2_LOCUS24098</name>
    <name evidence="5" type="ORF">CSSPTR1EN2_LOCUS24110</name>
</gene>
<accession>A0ABP0T701</accession>
<organism evidence="4 6">
    <name type="scientific">Sphagnum troendelagicum</name>
    <dbReference type="NCBI Taxonomy" id="128251"/>
    <lineage>
        <taxon>Eukaryota</taxon>
        <taxon>Viridiplantae</taxon>
        <taxon>Streptophyta</taxon>
        <taxon>Embryophyta</taxon>
        <taxon>Bryophyta</taxon>
        <taxon>Sphagnophytina</taxon>
        <taxon>Sphagnopsida</taxon>
        <taxon>Sphagnales</taxon>
        <taxon>Sphagnaceae</taxon>
        <taxon>Sphagnum</taxon>
    </lineage>
</organism>